<proteinExistence type="predicted"/>
<feature type="region of interest" description="Disordered" evidence="1">
    <location>
        <begin position="23"/>
        <end position="81"/>
    </location>
</feature>
<evidence type="ECO:0000313" key="3">
    <source>
        <dbReference type="Proteomes" id="UP000504636"/>
    </source>
</evidence>
<feature type="region of interest" description="Disordered" evidence="1">
    <location>
        <begin position="582"/>
        <end position="606"/>
    </location>
</feature>
<feature type="region of interest" description="Disordered" evidence="1">
    <location>
        <begin position="223"/>
        <end position="242"/>
    </location>
</feature>
<dbReference type="GeneID" id="54468815"/>
<dbReference type="AlphaFoldDB" id="A0A6A6YTZ3"/>
<reference evidence="4" key="2">
    <citation type="submission" date="2020-04" db="EMBL/GenBank/DDBJ databases">
        <authorList>
            <consortium name="NCBI Genome Project"/>
        </authorList>
    </citation>
    <scope>NUCLEOTIDE SEQUENCE</scope>
    <source>
        <strain evidence="4">CBS 304.34</strain>
    </source>
</reference>
<evidence type="ECO:0000313" key="4">
    <source>
        <dbReference type="RefSeq" id="XP_033578817.1"/>
    </source>
</evidence>
<name>A0A6A6YTZ3_9PEZI</name>
<gene>
    <name evidence="2 4" type="ORF">BDZ99DRAFT_569806</name>
</gene>
<feature type="compositionally biased region" description="Basic and acidic residues" evidence="1">
    <location>
        <begin position="223"/>
        <end position="234"/>
    </location>
</feature>
<dbReference type="RefSeq" id="XP_033578817.1">
    <property type="nucleotide sequence ID" value="XM_033727922.1"/>
</dbReference>
<evidence type="ECO:0000256" key="1">
    <source>
        <dbReference type="SAM" id="MobiDB-lite"/>
    </source>
</evidence>
<dbReference type="OrthoDB" id="10255522at2759"/>
<accession>A0A6A6YTZ3</accession>
<feature type="compositionally biased region" description="Basic and acidic residues" evidence="1">
    <location>
        <begin position="54"/>
        <end position="72"/>
    </location>
</feature>
<organism evidence="2">
    <name type="scientific">Mytilinidion resinicola</name>
    <dbReference type="NCBI Taxonomy" id="574789"/>
    <lineage>
        <taxon>Eukaryota</taxon>
        <taxon>Fungi</taxon>
        <taxon>Dikarya</taxon>
        <taxon>Ascomycota</taxon>
        <taxon>Pezizomycotina</taxon>
        <taxon>Dothideomycetes</taxon>
        <taxon>Pleosporomycetidae</taxon>
        <taxon>Mytilinidiales</taxon>
        <taxon>Mytilinidiaceae</taxon>
        <taxon>Mytilinidion</taxon>
    </lineage>
</organism>
<protein>
    <submittedName>
        <fullName evidence="2 4">Uncharacterized protein</fullName>
    </submittedName>
</protein>
<dbReference type="Proteomes" id="UP000504636">
    <property type="component" value="Unplaced"/>
</dbReference>
<reference evidence="4" key="3">
    <citation type="submission" date="2025-04" db="UniProtKB">
        <authorList>
            <consortium name="RefSeq"/>
        </authorList>
    </citation>
    <scope>IDENTIFICATION</scope>
    <source>
        <strain evidence="4">CBS 304.34</strain>
    </source>
</reference>
<keyword evidence="3" id="KW-1185">Reference proteome</keyword>
<feature type="compositionally biased region" description="Low complexity" evidence="1">
    <location>
        <begin position="31"/>
        <end position="40"/>
    </location>
</feature>
<sequence length="606" mass="68997">MKDDNPKSVQTIADLREDIQILTEERDSARRSTQQARTAAGADMKSAMEGFNKLIDEKEQPRRTLSKGKSDLVEQNETAQARVSDLEERIRELEKKRADAITSLTAEKNRLAFEKDEIAAELIAKLDAEIRHLTAEKEKLTSEKDAIAAELNQTRSELEEDAAKIAGFETEVHSLTADNEKLVFERDDLATKLTQARADHEEKVAELSKKAQQWHQAYQTVARESRELDKEKEGPQSTTTDLQAKNAELKIQINSLTADKNELTPEKDDTVRAVTQERHDLTVRVDELLKIEQELVNANETLTMELQRLESEGQRNHTTAGNPEANASSRVMVQTKVHEARDILKEVDGLRAVERSYHRIPRLAQSYDRDRRLPEFTTEHAWYLEHILQNTITELVECLQDEALAATLGAELTEDLSKLIEDLGRTLGAAIDDIASWYRERLARNKAKNMNGNISREAWQEMVQDMKAEKEKFVQVYCVPNEGTNVLDRISIKPPPHPMNPNDANKDAVDWERVPTKEAILKEIDMNPNGLMHFSELLEKFGIEPNTPEAFAINDRAKEVATRWRNGVAFGRHMRGAYFILKDDHKDAEKDNEEPGKGDEDVKKDQ</sequence>
<reference evidence="2 4" key="1">
    <citation type="journal article" date="2020" name="Stud. Mycol.">
        <title>101 Dothideomycetes genomes: a test case for predicting lifestyles and emergence of pathogens.</title>
        <authorList>
            <person name="Haridas S."/>
            <person name="Albert R."/>
            <person name="Binder M."/>
            <person name="Bloem J."/>
            <person name="Labutti K."/>
            <person name="Salamov A."/>
            <person name="Andreopoulos B."/>
            <person name="Baker S."/>
            <person name="Barry K."/>
            <person name="Bills G."/>
            <person name="Bluhm B."/>
            <person name="Cannon C."/>
            <person name="Castanera R."/>
            <person name="Culley D."/>
            <person name="Daum C."/>
            <person name="Ezra D."/>
            <person name="Gonzalez J."/>
            <person name="Henrissat B."/>
            <person name="Kuo A."/>
            <person name="Liang C."/>
            <person name="Lipzen A."/>
            <person name="Lutzoni F."/>
            <person name="Magnuson J."/>
            <person name="Mondo S."/>
            <person name="Nolan M."/>
            <person name="Ohm R."/>
            <person name="Pangilinan J."/>
            <person name="Park H.-J."/>
            <person name="Ramirez L."/>
            <person name="Alfaro M."/>
            <person name="Sun H."/>
            <person name="Tritt A."/>
            <person name="Yoshinaga Y."/>
            <person name="Zwiers L.-H."/>
            <person name="Turgeon B."/>
            <person name="Goodwin S."/>
            <person name="Spatafora J."/>
            <person name="Crous P."/>
            <person name="Grigoriev I."/>
        </authorList>
    </citation>
    <scope>NUCLEOTIDE SEQUENCE</scope>
    <source>
        <strain evidence="2 4">CBS 304.34</strain>
    </source>
</reference>
<evidence type="ECO:0000313" key="2">
    <source>
        <dbReference type="EMBL" id="KAF2811853.1"/>
    </source>
</evidence>
<dbReference type="Gene3D" id="1.20.5.1700">
    <property type="match status" value="1"/>
</dbReference>
<dbReference type="EMBL" id="MU003698">
    <property type="protein sequence ID" value="KAF2811853.1"/>
    <property type="molecule type" value="Genomic_DNA"/>
</dbReference>